<dbReference type="InterPro" id="IPR012349">
    <property type="entry name" value="Split_barrel_FMN-bd"/>
</dbReference>
<feature type="domain" description="Flavin reductase like" evidence="3">
    <location>
        <begin position="24"/>
        <end position="169"/>
    </location>
</feature>
<dbReference type="GO" id="GO:0042602">
    <property type="term" value="F:riboflavin reductase (NADPH) activity"/>
    <property type="evidence" value="ECO:0007669"/>
    <property type="project" value="TreeGrafter"/>
</dbReference>
<dbReference type="Gene3D" id="2.30.110.10">
    <property type="entry name" value="Electron Transport, Fmn-binding Protein, Chain A"/>
    <property type="match status" value="1"/>
</dbReference>
<dbReference type="RefSeq" id="WP_150449100.1">
    <property type="nucleotide sequence ID" value="NZ_VYSA01000002.1"/>
</dbReference>
<dbReference type="OrthoDB" id="9792858at2"/>
<evidence type="ECO:0000259" key="3">
    <source>
        <dbReference type="SMART" id="SM00903"/>
    </source>
</evidence>
<dbReference type="Pfam" id="PF01613">
    <property type="entry name" value="Flavin_Reduct"/>
    <property type="match status" value="1"/>
</dbReference>
<dbReference type="PANTHER" id="PTHR30466:SF11">
    <property type="entry name" value="FLAVIN-DEPENDENT MONOOXYGENASE, REDUCTASE SUBUNIT HSAB"/>
    <property type="match status" value="1"/>
</dbReference>
<proteinExistence type="inferred from homology"/>
<dbReference type="GO" id="GO:0010181">
    <property type="term" value="F:FMN binding"/>
    <property type="evidence" value="ECO:0007669"/>
    <property type="project" value="InterPro"/>
</dbReference>
<gene>
    <name evidence="4" type="ORF">F6B43_11690</name>
</gene>
<name>A0A5J5J3B7_9MICO</name>
<dbReference type="PANTHER" id="PTHR30466">
    <property type="entry name" value="FLAVIN REDUCTASE"/>
    <property type="match status" value="1"/>
</dbReference>
<accession>A0A5J5J3B7</accession>
<dbReference type="InterPro" id="IPR002563">
    <property type="entry name" value="Flavin_Rdtase-like_dom"/>
</dbReference>
<evidence type="ECO:0000256" key="2">
    <source>
        <dbReference type="ARBA" id="ARBA00023002"/>
    </source>
</evidence>
<keyword evidence="5" id="KW-1185">Reference proteome</keyword>
<protein>
    <submittedName>
        <fullName evidence="4">Flavin reductase</fullName>
    </submittedName>
</protein>
<evidence type="ECO:0000256" key="1">
    <source>
        <dbReference type="ARBA" id="ARBA00008898"/>
    </source>
</evidence>
<dbReference type="SUPFAM" id="SSF50475">
    <property type="entry name" value="FMN-binding split barrel"/>
    <property type="match status" value="1"/>
</dbReference>
<reference evidence="5" key="1">
    <citation type="submission" date="2019-09" db="EMBL/GenBank/DDBJ databases">
        <title>Mumia zhuanghuii sp. nov. isolated from the intestinal contents of plateau pika (Ochotona curzoniae) in the Qinghai-Tibet plateau of China.</title>
        <authorList>
            <person name="Tian Z."/>
        </authorList>
    </citation>
    <scope>NUCLEOTIDE SEQUENCE [LARGE SCALE GENOMIC DNA]</scope>
    <source>
        <strain evidence="5">JCM 30598</strain>
    </source>
</reference>
<evidence type="ECO:0000313" key="5">
    <source>
        <dbReference type="Proteomes" id="UP000325827"/>
    </source>
</evidence>
<sequence>MTIAPEEPALPSPEVDPRIFRDTLGHYASGITIISGIDDDGPIGFTCQSFYSVSVDPPLVSFSVMTTSTTYPRVRETGRFAVNVLAHDQHAVSNQFARKGTDKWAGIDWRPARSGDPVILDTLMWLDCEIWAEHEAGDHQIVIGRVIEMSPPAWHKEEPLLYFRGQYRHLREVAS</sequence>
<evidence type="ECO:0000313" key="4">
    <source>
        <dbReference type="EMBL" id="KAA9108069.1"/>
    </source>
</evidence>
<dbReference type="EMBL" id="VYSA01000002">
    <property type="protein sequence ID" value="KAA9108069.1"/>
    <property type="molecule type" value="Genomic_DNA"/>
</dbReference>
<dbReference type="Proteomes" id="UP000325827">
    <property type="component" value="Unassembled WGS sequence"/>
</dbReference>
<dbReference type="InterPro" id="IPR050268">
    <property type="entry name" value="NADH-dep_flavin_reductase"/>
</dbReference>
<keyword evidence="2" id="KW-0560">Oxidoreductase</keyword>
<dbReference type="SMART" id="SM00903">
    <property type="entry name" value="Flavin_Reduct"/>
    <property type="match status" value="1"/>
</dbReference>
<dbReference type="AlphaFoldDB" id="A0A5J5J3B7"/>
<comment type="similarity">
    <text evidence="1">Belongs to the non-flavoprotein flavin reductase family.</text>
</comment>
<organism evidence="4 5">
    <name type="scientific">Microbacterium rhizomatis</name>
    <dbReference type="NCBI Taxonomy" id="1631477"/>
    <lineage>
        <taxon>Bacteria</taxon>
        <taxon>Bacillati</taxon>
        <taxon>Actinomycetota</taxon>
        <taxon>Actinomycetes</taxon>
        <taxon>Micrococcales</taxon>
        <taxon>Microbacteriaceae</taxon>
        <taxon>Microbacterium</taxon>
    </lineage>
</organism>
<comment type="caution">
    <text evidence="4">The sequence shown here is derived from an EMBL/GenBank/DDBJ whole genome shotgun (WGS) entry which is preliminary data.</text>
</comment>